<feature type="region of interest" description="Disordered" evidence="1">
    <location>
        <begin position="376"/>
        <end position="414"/>
    </location>
</feature>
<name>A0AAD8VY32_LOLMU</name>
<feature type="region of interest" description="Disordered" evidence="1">
    <location>
        <begin position="449"/>
        <end position="468"/>
    </location>
</feature>
<keyword evidence="3" id="KW-1185">Reference proteome</keyword>
<reference evidence="2" key="1">
    <citation type="submission" date="2023-07" db="EMBL/GenBank/DDBJ databases">
        <title>A chromosome-level genome assembly of Lolium multiflorum.</title>
        <authorList>
            <person name="Chen Y."/>
            <person name="Copetti D."/>
            <person name="Kolliker R."/>
            <person name="Studer B."/>
        </authorList>
    </citation>
    <scope>NUCLEOTIDE SEQUENCE</scope>
    <source>
        <strain evidence="2">02402/16</strain>
        <tissue evidence="2">Leaf</tissue>
    </source>
</reference>
<dbReference type="Pfam" id="PF14223">
    <property type="entry name" value="Retrotran_gag_2"/>
    <property type="match status" value="1"/>
</dbReference>
<sequence length="659" mass="68933">MTSAVTLPSSAAAASLPVASSTSTTPAMASSSTTATVSPFLAALLAGTAPPPLVPPSISTRPAGSLFTNGAGWPFSTPVSPLARATSAMVPPPPTPISGSPAVVPSACPTPAPAPPAPISGVLDAPGATAFQPPPPVGSAPMVPYGAGLYGQPLFYGMPPLSYGPHSSPPSTAPVLDTATTAAPTVVPTAGSAAAAGHAAPAAPFHFAHLLMVKLNADNYLLWRAQVLPLLRSHYLEGFVDGSLPCPPAVLQVTTADGAPMVIPNPAHRLWVAQDQAILGAIQSSLTPSVAGMNKVKEMADILSSIGQPLRDEEFTSFVLNGLDEDYEALVENINGRDTPLPPRELYARLLNTEQRRLKMRPDGSSADAVANAAYRGGGRGQQQPRPQGGPPPQPRQPATTPRPNSTTGGRGRAWQCPACGAKVPCQLCGIEGHLASRCHRRFKQDFLGIGNDGRGNEKQAALATQGSTSSYPVDPTWYMHTGATDHLTHDLSHLTARESYTGHDQVLDEVRALSFWMILLRILPPSLFTSITRCPACPMQPLRSPCRCSLRFHVGAGIPGVAPHHISPQSTFNVLLGSSWFDKPWFLSRKTCHCAHHTFLLGFPTDVYIYAHHAACLAVASTVCASVTCACVARFFGTCDNGSSIDCACTCALSTTYT</sequence>
<feature type="compositionally biased region" description="Polar residues" evidence="1">
    <location>
        <begin position="399"/>
        <end position="408"/>
    </location>
</feature>
<comment type="caution">
    <text evidence="2">The sequence shown here is derived from an EMBL/GenBank/DDBJ whole genome shotgun (WGS) entry which is preliminary data.</text>
</comment>
<protein>
    <submittedName>
        <fullName evidence="2">Uncharacterized protein</fullName>
    </submittedName>
</protein>
<organism evidence="2 3">
    <name type="scientific">Lolium multiflorum</name>
    <name type="common">Italian ryegrass</name>
    <name type="synonym">Lolium perenne subsp. multiflorum</name>
    <dbReference type="NCBI Taxonomy" id="4521"/>
    <lineage>
        <taxon>Eukaryota</taxon>
        <taxon>Viridiplantae</taxon>
        <taxon>Streptophyta</taxon>
        <taxon>Embryophyta</taxon>
        <taxon>Tracheophyta</taxon>
        <taxon>Spermatophyta</taxon>
        <taxon>Magnoliopsida</taxon>
        <taxon>Liliopsida</taxon>
        <taxon>Poales</taxon>
        <taxon>Poaceae</taxon>
        <taxon>BOP clade</taxon>
        <taxon>Pooideae</taxon>
        <taxon>Poodae</taxon>
        <taxon>Poeae</taxon>
        <taxon>Poeae Chloroplast Group 2 (Poeae type)</taxon>
        <taxon>Loliodinae</taxon>
        <taxon>Loliinae</taxon>
        <taxon>Lolium</taxon>
    </lineage>
</organism>
<dbReference type="PANTHER" id="PTHR47481">
    <property type="match status" value="1"/>
</dbReference>
<dbReference type="AlphaFoldDB" id="A0AAD8VY32"/>
<proteinExistence type="predicted"/>
<evidence type="ECO:0000313" key="3">
    <source>
        <dbReference type="Proteomes" id="UP001231189"/>
    </source>
</evidence>
<dbReference type="PANTHER" id="PTHR47481:SF31">
    <property type="entry name" value="OS01G0873500 PROTEIN"/>
    <property type="match status" value="1"/>
</dbReference>
<evidence type="ECO:0000256" key="1">
    <source>
        <dbReference type="SAM" id="MobiDB-lite"/>
    </source>
</evidence>
<evidence type="ECO:0000313" key="2">
    <source>
        <dbReference type="EMBL" id="KAK1625818.1"/>
    </source>
</evidence>
<dbReference type="EMBL" id="JAUUTY010000005">
    <property type="protein sequence ID" value="KAK1625818.1"/>
    <property type="molecule type" value="Genomic_DNA"/>
</dbReference>
<gene>
    <name evidence="2" type="ORF">QYE76_000133</name>
</gene>
<accession>A0AAD8VY32</accession>
<dbReference type="Proteomes" id="UP001231189">
    <property type="component" value="Unassembled WGS sequence"/>
</dbReference>